<dbReference type="EMBL" id="UOEO01000143">
    <property type="protein sequence ID" value="VAW20619.1"/>
    <property type="molecule type" value="Genomic_DNA"/>
</dbReference>
<comment type="pathway">
    <text evidence="1">Cell wall biogenesis; peptidoglycan biosynthesis.</text>
</comment>
<dbReference type="GO" id="GO:0005576">
    <property type="term" value="C:extracellular region"/>
    <property type="evidence" value="ECO:0007669"/>
    <property type="project" value="TreeGrafter"/>
</dbReference>
<comment type="similarity">
    <text evidence="2">Belongs to the YkuD family.</text>
</comment>
<keyword evidence="4" id="KW-0808">Transferase</keyword>
<dbReference type="CDD" id="cd16913">
    <property type="entry name" value="YkuD_like"/>
    <property type="match status" value="1"/>
</dbReference>
<reference evidence="10" key="1">
    <citation type="submission" date="2018-06" db="EMBL/GenBank/DDBJ databases">
        <authorList>
            <person name="Zhirakovskaya E."/>
        </authorList>
    </citation>
    <scope>NUCLEOTIDE SEQUENCE</scope>
</reference>
<dbReference type="PANTHER" id="PTHR30582:SF24">
    <property type="entry name" value="L,D-TRANSPEPTIDASE ERFK_SRFK-RELATED"/>
    <property type="match status" value="1"/>
</dbReference>
<proteinExistence type="inferred from homology"/>
<dbReference type="GO" id="GO:0018104">
    <property type="term" value="P:peptidoglycan-protein cross-linking"/>
    <property type="evidence" value="ECO:0007669"/>
    <property type="project" value="TreeGrafter"/>
</dbReference>
<dbReference type="UniPathway" id="UPA00219"/>
<feature type="domain" description="L,D-TPase catalytic" evidence="9">
    <location>
        <begin position="88"/>
        <end position="227"/>
    </location>
</feature>
<keyword evidence="6" id="KW-0133">Cell shape</keyword>
<dbReference type="GO" id="GO:0008360">
    <property type="term" value="P:regulation of cell shape"/>
    <property type="evidence" value="ECO:0007669"/>
    <property type="project" value="UniProtKB-KW"/>
</dbReference>
<dbReference type="GO" id="GO:0071972">
    <property type="term" value="F:peptidoglycan L,D-transpeptidase activity"/>
    <property type="evidence" value="ECO:0007669"/>
    <property type="project" value="TreeGrafter"/>
</dbReference>
<dbReference type="AlphaFoldDB" id="A0A3B0U7X9"/>
<dbReference type="GO" id="GO:0016757">
    <property type="term" value="F:glycosyltransferase activity"/>
    <property type="evidence" value="ECO:0007669"/>
    <property type="project" value="UniProtKB-KW"/>
</dbReference>
<keyword evidence="3" id="KW-0328">Glycosyltransferase</keyword>
<dbReference type="Gene3D" id="2.40.440.10">
    <property type="entry name" value="L,D-transpeptidase catalytic domain-like"/>
    <property type="match status" value="1"/>
</dbReference>
<evidence type="ECO:0000256" key="7">
    <source>
        <dbReference type="ARBA" id="ARBA00022984"/>
    </source>
</evidence>
<dbReference type="FunFam" id="2.40.440.10:FF:000002">
    <property type="entry name" value="L,D-transpeptidase ErfK/SrfK"/>
    <property type="match status" value="1"/>
</dbReference>
<dbReference type="Pfam" id="PF03734">
    <property type="entry name" value="YkuD"/>
    <property type="match status" value="1"/>
</dbReference>
<dbReference type="InterPro" id="IPR038063">
    <property type="entry name" value="Transpep_catalytic_dom"/>
</dbReference>
<evidence type="ECO:0000256" key="5">
    <source>
        <dbReference type="ARBA" id="ARBA00022801"/>
    </source>
</evidence>
<dbReference type="InterPro" id="IPR005490">
    <property type="entry name" value="LD_TPept_cat_dom"/>
</dbReference>
<protein>
    <submittedName>
        <fullName evidence="10">ErfK/YbiS/YcfS/YnhG</fullName>
    </submittedName>
</protein>
<keyword evidence="8" id="KW-0961">Cell wall biogenesis/degradation</keyword>
<evidence type="ECO:0000256" key="4">
    <source>
        <dbReference type="ARBA" id="ARBA00022679"/>
    </source>
</evidence>
<dbReference type="PROSITE" id="PS52029">
    <property type="entry name" value="LD_TPASE"/>
    <property type="match status" value="1"/>
</dbReference>
<organism evidence="10">
    <name type="scientific">hydrothermal vent metagenome</name>
    <dbReference type="NCBI Taxonomy" id="652676"/>
    <lineage>
        <taxon>unclassified sequences</taxon>
        <taxon>metagenomes</taxon>
        <taxon>ecological metagenomes</taxon>
    </lineage>
</organism>
<evidence type="ECO:0000313" key="10">
    <source>
        <dbReference type="EMBL" id="VAW20619.1"/>
    </source>
</evidence>
<evidence type="ECO:0000259" key="9">
    <source>
        <dbReference type="PROSITE" id="PS52029"/>
    </source>
</evidence>
<dbReference type="PANTHER" id="PTHR30582">
    <property type="entry name" value="L,D-TRANSPEPTIDASE"/>
    <property type="match status" value="1"/>
</dbReference>
<dbReference type="GO" id="GO:0071555">
    <property type="term" value="P:cell wall organization"/>
    <property type="evidence" value="ECO:0007669"/>
    <property type="project" value="UniProtKB-KW"/>
</dbReference>
<name>A0A3B0U7X9_9ZZZZ</name>
<keyword evidence="7" id="KW-0573">Peptidoglycan synthesis</keyword>
<keyword evidence="5" id="KW-0378">Hydrolase</keyword>
<dbReference type="InterPro" id="IPR050979">
    <property type="entry name" value="LD-transpeptidase"/>
</dbReference>
<evidence type="ECO:0000256" key="2">
    <source>
        <dbReference type="ARBA" id="ARBA00005992"/>
    </source>
</evidence>
<evidence type="ECO:0000256" key="3">
    <source>
        <dbReference type="ARBA" id="ARBA00022676"/>
    </source>
</evidence>
<evidence type="ECO:0000256" key="6">
    <source>
        <dbReference type="ARBA" id="ARBA00022960"/>
    </source>
</evidence>
<evidence type="ECO:0000256" key="1">
    <source>
        <dbReference type="ARBA" id="ARBA00004752"/>
    </source>
</evidence>
<sequence length="227" mass="24881">MPNKKLITRRVFTAGSVSLLGLTVAGCATNGATGQLQASTGPARAREIARMYGPIPGERFPIPAVDLSLVDPRFYRQEVAFKTSEPVGTIIINTKTFYCHLVLENNRAMRYGVGLGRAGFAWSGRAVVAWKRKWPTWTPPTEMIKRQPELEKYSAANGGMAPGLNNPLGARALYIFKNGKDTLYRLHGTPEAYSIGKAVSSGCVRFLNHDIIDLYDRVPKNSPIVVS</sequence>
<evidence type="ECO:0000256" key="8">
    <source>
        <dbReference type="ARBA" id="ARBA00023316"/>
    </source>
</evidence>
<gene>
    <name evidence="10" type="ORF">MNBD_ALPHA12-1054</name>
</gene>
<dbReference type="SUPFAM" id="SSF141523">
    <property type="entry name" value="L,D-transpeptidase catalytic domain-like"/>
    <property type="match status" value="1"/>
</dbReference>
<dbReference type="PROSITE" id="PS51257">
    <property type="entry name" value="PROKAR_LIPOPROTEIN"/>
    <property type="match status" value="1"/>
</dbReference>
<accession>A0A3B0U7X9</accession>